<dbReference type="RefSeq" id="WP_080820834.1">
    <property type="nucleotide sequence ID" value="NZ_LT009749.1"/>
</dbReference>
<gene>
    <name evidence="1" type="ORF">AGR7C_Lc220050</name>
</gene>
<dbReference type="Gene3D" id="1.10.260.40">
    <property type="entry name" value="lambda repressor-like DNA-binding domains"/>
    <property type="match status" value="1"/>
</dbReference>
<dbReference type="SUPFAM" id="SSF143880">
    <property type="entry name" value="NE0471 N-terminal domain-like"/>
    <property type="match status" value="1"/>
</dbReference>
<evidence type="ECO:0000313" key="2">
    <source>
        <dbReference type="Proteomes" id="UP000191987"/>
    </source>
</evidence>
<evidence type="ECO:0008006" key="3">
    <source>
        <dbReference type="Google" id="ProtNLM"/>
    </source>
</evidence>
<accession>A0A1S7RSX3</accession>
<name>A0A1S7RSX3_9HYPH</name>
<dbReference type="InterPro" id="IPR010982">
    <property type="entry name" value="Lambda_DNA-bd_dom_sf"/>
</dbReference>
<evidence type="ECO:0000313" key="1">
    <source>
        <dbReference type="EMBL" id="CUX56522.1"/>
    </source>
</evidence>
<reference evidence="1 2" key="1">
    <citation type="submission" date="2016-01" db="EMBL/GenBank/DDBJ databases">
        <authorList>
            <person name="Oliw E.H."/>
        </authorList>
    </citation>
    <scope>NUCLEOTIDE SEQUENCE [LARGE SCALE GENOMIC DNA]</scope>
    <source>
        <strain evidence="1 2">Zutra 3-1</strain>
    </source>
</reference>
<organism evidence="1 2">
    <name type="scientific">Agrobacterium deltaense Zutra 3/1</name>
    <dbReference type="NCBI Taxonomy" id="1183427"/>
    <lineage>
        <taxon>Bacteria</taxon>
        <taxon>Pseudomonadati</taxon>
        <taxon>Pseudomonadota</taxon>
        <taxon>Alphaproteobacteria</taxon>
        <taxon>Hyphomicrobiales</taxon>
        <taxon>Rhizobiaceae</taxon>
        <taxon>Rhizobium/Agrobacterium group</taxon>
        <taxon>Agrobacterium</taxon>
    </lineage>
</organism>
<dbReference type="AlphaFoldDB" id="A0A1S7RSX3"/>
<dbReference type="SUPFAM" id="SSF47413">
    <property type="entry name" value="lambda repressor-like DNA-binding domains"/>
    <property type="match status" value="1"/>
</dbReference>
<dbReference type="InterPro" id="IPR036782">
    <property type="entry name" value="NE0471-like_N"/>
</dbReference>
<proteinExistence type="predicted"/>
<dbReference type="Proteomes" id="UP000191987">
    <property type="component" value="Unassembled WGS sequence"/>
</dbReference>
<dbReference type="Gene3D" id="3.30.2020.10">
    <property type="entry name" value="NE0471-like N-terminal domain"/>
    <property type="match status" value="1"/>
</dbReference>
<dbReference type="EMBL" id="FBWG01000041">
    <property type="protein sequence ID" value="CUX56522.1"/>
    <property type="molecule type" value="Genomic_DNA"/>
</dbReference>
<dbReference type="GO" id="GO:0003677">
    <property type="term" value="F:DNA binding"/>
    <property type="evidence" value="ECO:0007669"/>
    <property type="project" value="InterPro"/>
</dbReference>
<sequence length="159" mass="17826">MTPRIKTILPNPPCTLTIDWADGSQSTADLTGWIATGGELLNPLRSADIWQTATVADYGATVEWDGDDLAIDAHHLYQIAEDQRDFDVEDLREWQEEIGLSNNEAADFLGVSLRTWNNYRAGTPVSHAVKMLLRATQRDPLLMHAHFRPRRPGRPKHAA</sequence>
<protein>
    <recommendedName>
        <fullName evidence="3">DUF2442 domain-containing protein</fullName>
    </recommendedName>
</protein>